<evidence type="ECO:0000256" key="1">
    <source>
        <dbReference type="SAM" id="MobiDB-lite"/>
    </source>
</evidence>
<feature type="compositionally biased region" description="Basic residues" evidence="1">
    <location>
        <begin position="127"/>
        <end position="139"/>
    </location>
</feature>
<dbReference type="AlphaFoldDB" id="A0A9I9EDC8"/>
<protein>
    <submittedName>
        <fullName evidence="2">Uncharacterized protein</fullName>
    </submittedName>
</protein>
<name>A0A9I9EDC8_CUCME</name>
<reference evidence="2" key="1">
    <citation type="submission" date="2023-03" db="UniProtKB">
        <authorList>
            <consortium name="EnsemblPlants"/>
        </authorList>
    </citation>
    <scope>IDENTIFICATION</scope>
</reference>
<evidence type="ECO:0000313" key="2">
    <source>
        <dbReference type="EnsemblPlants" id="MELO3C032183.2.1"/>
    </source>
</evidence>
<organism evidence="2">
    <name type="scientific">Cucumis melo</name>
    <name type="common">Muskmelon</name>
    <dbReference type="NCBI Taxonomy" id="3656"/>
    <lineage>
        <taxon>Eukaryota</taxon>
        <taxon>Viridiplantae</taxon>
        <taxon>Streptophyta</taxon>
        <taxon>Embryophyta</taxon>
        <taxon>Tracheophyta</taxon>
        <taxon>Spermatophyta</taxon>
        <taxon>Magnoliopsida</taxon>
        <taxon>eudicotyledons</taxon>
        <taxon>Gunneridae</taxon>
        <taxon>Pentapetalae</taxon>
        <taxon>rosids</taxon>
        <taxon>fabids</taxon>
        <taxon>Cucurbitales</taxon>
        <taxon>Cucurbitaceae</taxon>
        <taxon>Benincaseae</taxon>
        <taxon>Cucumis</taxon>
    </lineage>
</organism>
<dbReference type="EnsemblPlants" id="MELO3C032183.2.1">
    <property type="protein sequence ID" value="MELO3C032183.2.1"/>
    <property type="gene ID" value="MELO3C032183.2"/>
</dbReference>
<proteinExistence type="predicted"/>
<accession>A0A9I9EDC8</accession>
<dbReference type="Gramene" id="MELO3C032183.2.1">
    <property type="protein sequence ID" value="MELO3C032183.2.1"/>
    <property type="gene ID" value="MELO3C032183.2"/>
</dbReference>
<feature type="region of interest" description="Disordered" evidence="1">
    <location>
        <begin position="102"/>
        <end position="162"/>
    </location>
</feature>
<sequence>MKISYNEHTYIGWNDKIWVAHWKFSRKTNLISFIANALTHTFFDFWYFSLALDSVDKKWAKTGDVLELDHFSPPVKPPPPSVDPHTRVAYPAAAIRRSLPLPSAAVTSPPPRPAAIVHQNRAPSVKTVRRPSKFVKPSRVRASTTRVASPPDPQAMHAPSHKSCPLHTARRARSTLQAAPAPALFSVSRIPADPRAGDLSYLVQTKSGLDLGDRMFELMSRTHMSVLQDHHYYDTDVMERPDGVAHTYDCVIPKPTFSILPISTSSHKKPRSTLIFFHQLRPTDVAVDHIEVGVSIGHIEADNDLRLADSNFWFHMKELELLSSTRTSGNTYQTCLFLLFTTQKLQKKEEGKEVSEIELFQLTHSNENKGWVNEAKAKYVNMSRSYLQHGTKCAIKNLISCSDFVKKNLISFFVRPDRDKKWVETGDVLVLDQFSLPVENGLFTLCDLEWDVLYLLCDLVRDAPFSLCDLVWENAYCIVKLMKLAKYVEITQHSCNLTKECSNCLSSRKCTKMFGWLIFNLRVEIGLAAWHDELVRVMGHAKDKTYRKTLMKIPGPDEGRILGSGDEFGMCDDLSAWNLFVLINMVV</sequence>